<reference evidence="1" key="1">
    <citation type="journal article" date="2014" name="Front. Microbiol.">
        <title>High frequency of phylogenetically diverse reductive dehalogenase-homologous genes in deep subseafloor sedimentary metagenomes.</title>
        <authorList>
            <person name="Kawai M."/>
            <person name="Futagami T."/>
            <person name="Toyoda A."/>
            <person name="Takaki Y."/>
            <person name="Nishi S."/>
            <person name="Hori S."/>
            <person name="Arai W."/>
            <person name="Tsubouchi T."/>
            <person name="Morono Y."/>
            <person name="Uchiyama I."/>
            <person name="Ito T."/>
            <person name="Fujiyama A."/>
            <person name="Inagaki F."/>
            <person name="Takami H."/>
        </authorList>
    </citation>
    <scope>NUCLEOTIDE SEQUENCE</scope>
    <source>
        <strain evidence="1">Expedition CK06-06</strain>
    </source>
</reference>
<dbReference type="InterPro" id="IPR029063">
    <property type="entry name" value="SAM-dependent_MTases_sf"/>
</dbReference>
<evidence type="ECO:0008006" key="2">
    <source>
        <dbReference type="Google" id="ProtNLM"/>
    </source>
</evidence>
<dbReference type="EMBL" id="BARW01006484">
    <property type="protein sequence ID" value="GAI76490.1"/>
    <property type="molecule type" value="Genomic_DNA"/>
</dbReference>
<sequence length="215" mass="25143">GKLVGKFDQMYRKSRSVPWHQDEQKNWLDVRLTIELLKEYGPFGRISDFGVGYGYFLNQIANYCGADNPALHGYDVSKTACKKGSSLFPDIAFQQFDLMDNYTEDDLEEKRREEKRREEKSNALFMLRGSLWYVFPKINNVVRNISSIVKRGDYFLVSQNFPPLSSNFVGKDVMPNPQAILDLFSTFFKPLKTIWLEDKMSDGNDNWFITIMERR</sequence>
<accession>X1SMC3</accession>
<comment type="caution">
    <text evidence="1">The sequence shown here is derived from an EMBL/GenBank/DDBJ whole genome shotgun (WGS) entry which is preliminary data.</text>
</comment>
<dbReference type="AlphaFoldDB" id="X1SMC3"/>
<organism evidence="1">
    <name type="scientific">marine sediment metagenome</name>
    <dbReference type="NCBI Taxonomy" id="412755"/>
    <lineage>
        <taxon>unclassified sequences</taxon>
        <taxon>metagenomes</taxon>
        <taxon>ecological metagenomes</taxon>
    </lineage>
</organism>
<protein>
    <recommendedName>
        <fullName evidence="2">Methyltransferase domain-containing protein</fullName>
    </recommendedName>
</protein>
<evidence type="ECO:0000313" key="1">
    <source>
        <dbReference type="EMBL" id="GAI76490.1"/>
    </source>
</evidence>
<proteinExistence type="predicted"/>
<gene>
    <name evidence="1" type="ORF">S12H4_13613</name>
</gene>
<name>X1SMC3_9ZZZZ</name>
<feature type="non-terminal residue" evidence="1">
    <location>
        <position position="1"/>
    </location>
</feature>
<dbReference type="Gene3D" id="3.40.50.150">
    <property type="entry name" value="Vaccinia Virus protein VP39"/>
    <property type="match status" value="1"/>
</dbReference>
<dbReference type="SUPFAM" id="SSF53335">
    <property type="entry name" value="S-adenosyl-L-methionine-dependent methyltransferases"/>
    <property type="match status" value="1"/>
</dbReference>